<proteinExistence type="predicted"/>
<feature type="non-terminal residue" evidence="1">
    <location>
        <position position="1"/>
    </location>
</feature>
<gene>
    <name evidence="1" type="ORF">Tci_927500</name>
</gene>
<sequence length="94" mass="9817">VDEFGVLRQAVSVACKLGFAGGGHVGDGLAVEEANVLLPVWVVKGLRIPERGVLARDRCIVLNGKVVSIQVVQIEGAAQWVGRREKAEATNGGG</sequence>
<evidence type="ECO:0000313" key="1">
    <source>
        <dbReference type="EMBL" id="GFD55531.1"/>
    </source>
</evidence>
<protein>
    <submittedName>
        <fullName evidence="1">Uncharacterized protein</fullName>
    </submittedName>
</protein>
<accession>A0A699XFC4</accession>
<comment type="caution">
    <text evidence="1">The sequence shown here is derived from an EMBL/GenBank/DDBJ whole genome shotgun (WGS) entry which is preliminary data.</text>
</comment>
<name>A0A699XFC4_TANCI</name>
<feature type="non-terminal residue" evidence="1">
    <location>
        <position position="94"/>
    </location>
</feature>
<dbReference type="AlphaFoldDB" id="A0A699XFC4"/>
<reference evidence="1" key="1">
    <citation type="journal article" date="2019" name="Sci. Rep.">
        <title>Draft genome of Tanacetum cinerariifolium, the natural source of mosquito coil.</title>
        <authorList>
            <person name="Yamashiro T."/>
            <person name="Shiraishi A."/>
            <person name="Satake H."/>
            <person name="Nakayama K."/>
        </authorList>
    </citation>
    <scope>NUCLEOTIDE SEQUENCE</scope>
</reference>
<organism evidence="1">
    <name type="scientific">Tanacetum cinerariifolium</name>
    <name type="common">Dalmatian daisy</name>
    <name type="synonym">Chrysanthemum cinerariifolium</name>
    <dbReference type="NCBI Taxonomy" id="118510"/>
    <lineage>
        <taxon>Eukaryota</taxon>
        <taxon>Viridiplantae</taxon>
        <taxon>Streptophyta</taxon>
        <taxon>Embryophyta</taxon>
        <taxon>Tracheophyta</taxon>
        <taxon>Spermatophyta</taxon>
        <taxon>Magnoliopsida</taxon>
        <taxon>eudicotyledons</taxon>
        <taxon>Gunneridae</taxon>
        <taxon>Pentapetalae</taxon>
        <taxon>asterids</taxon>
        <taxon>campanulids</taxon>
        <taxon>Asterales</taxon>
        <taxon>Asteraceae</taxon>
        <taxon>Asteroideae</taxon>
        <taxon>Anthemideae</taxon>
        <taxon>Anthemidinae</taxon>
        <taxon>Tanacetum</taxon>
    </lineage>
</organism>
<dbReference type="EMBL" id="BKCJ011818979">
    <property type="protein sequence ID" value="GFD55531.1"/>
    <property type="molecule type" value="Genomic_DNA"/>
</dbReference>